<proteinExistence type="predicted"/>
<organism evidence="1 2">
    <name type="scientific">Vararia minispora EC-137</name>
    <dbReference type="NCBI Taxonomy" id="1314806"/>
    <lineage>
        <taxon>Eukaryota</taxon>
        <taxon>Fungi</taxon>
        <taxon>Dikarya</taxon>
        <taxon>Basidiomycota</taxon>
        <taxon>Agaricomycotina</taxon>
        <taxon>Agaricomycetes</taxon>
        <taxon>Russulales</taxon>
        <taxon>Lachnocladiaceae</taxon>
        <taxon>Vararia</taxon>
    </lineage>
</organism>
<dbReference type="EMBL" id="MU273700">
    <property type="protein sequence ID" value="KAI0029078.1"/>
    <property type="molecule type" value="Genomic_DNA"/>
</dbReference>
<name>A0ACB8QBK6_9AGAM</name>
<dbReference type="Proteomes" id="UP000814128">
    <property type="component" value="Unassembled WGS sequence"/>
</dbReference>
<evidence type="ECO:0000313" key="2">
    <source>
        <dbReference type="Proteomes" id="UP000814128"/>
    </source>
</evidence>
<evidence type="ECO:0000313" key="1">
    <source>
        <dbReference type="EMBL" id="KAI0029078.1"/>
    </source>
</evidence>
<sequence>MLLPSPFIVLFLVPILPALGDATNFTKCWADIQAGNFGQLALDGLRDKYGNPVSSLTDATAISYGLCVKACGNGSEAFSWIDFSSQFSTWLLPWLALVSQLPFGSQMRSEDLTSVFLALGSPMLAAYSLAMTVLNGQWITRRLSGIRYPNVQRAWRVLSNLQQSPLRIEMDLLASLIVLPENDEWWSELERELNYTQTWSASAVSQIAWVVIAYLFTIINSLSDVGGGIGALFLWLLPIGILPLLTRFIVIGWLQLSPRCDYRRVREALDRANAKAYIATPISKAILAAEVTNRRAFSLLNAYKGDAARRDEEASAPIYNYARFLPWVANVEIVASAFEAAAEKAEECKPVDYTSFWVSHRTSRISRENRCGTLGQVNEYVDLGHLMYRPQYRGFDAAFTTRFVVASLLALFLQWGTVGGAIAVAWFTPTIGLGCRSASYLVYVISATFIWAIMISSSFLAYYAASVPKRPSGAPPSARTVGIAAIVLRRVGKLLAALNAIWIVLACMFQFSSFYSRCWCNSDVLSLGSRAYDVISLDGQDESNIKSSWVWGTPGVVTIARMPVLTIGQRISSQLALPRYLNVCHFRDCMQPLLIHTVPSIRLLVH</sequence>
<reference evidence="1" key="1">
    <citation type="submission" date="2021-02" db="EMBL/GenBank/DDBJ databases">
        <authorList>
            <consortium name="DOE Joint Genome Institute"/>
            <person name="Ahrendt S."/>
            <person name="Looney B.P."/>
            <person name="Miyauchi S."/>
            <person name="Morin E."/>
            <person name="Drula E."/>
            <person name="Courty P.E."/>
            <person name="Chicoki N."/>
            <person name="Fauchery L."/>
            <person name="Kohler A."/>
            <person name="Kuo A."/>
            <person name="Labutti K."/>
            <person name="Pangilinan J."/>
            <person name="Lipzen A."/>
            <person name="Riley R."/>
            <person name="Andreopoulos W."/>
            <person name="He G."/>
            <person name="Johnson J."/>
            <person name="Barry K.W."/>
            <person name="Grigoriev I.V."/>
            <person name="Nagy L."/>
            <person name="Hibbett D."/>
            <person name="Henrissat B."/>
            <person name="Matheny P.B."/>
            <person name="Labbe J."/>
            <person name="Martin F."/>
        </authorList>
    </citation>
    <scope>NUCLEOTIDE SEQUENCE</scope>
    <source>
        <strain evidence="1">EC-137</strain>
    </source>
</reference>
<gene>
    <name evidence="1" type="ORF">K488DRAFT_57203</name>
</gene>
<keyword evidence="2" id="KW-1185">Reference proteome</keyword>
<reference evidence="1" key="2">
    <citation type="journal article" date="2022" name="New Phytol.">
        <title>Evolutionary transition to the ectomycorrhizal habit in the genomes of a hyperdiverse lineage of mushroom-forming fungi.</title>
        <authorList>
            <person name="Looney B."/>
            <person name="Miyauchi S."/>
            <person name="Morin E."/>
            <person name="Drula E."/>
            <person name="Courty P.E."/>
            <person name="Kohler A."/>
            <person name="Kuo A."/>
            <person name="LaButti K."/>
            <person name="Pangilinan J."/>
            <person name="Lipzen A."/>
            <person name="Riley R."/>
            <person name="Andreopoulos W."/>
            <person name="He G."/>
            <person name="Johnson J."/>
            <person name="Nolan M."/>
            <person name="Tritt A."/>
            <person name="Barry K.W."/>
            <person name="Grigoriev I.V."/>
            <person name="Nagy L.G."/>
            <person name="Hibbett D."/>
            <person name="Henrissat B."/>
            <person name="Matheny P.B."/>
            <person name="Labbe J."/>
            <person name="Martin F.M."/>
        </authorList>
    </citation>
    <scope>NUCLEOTIDE SEQUENCE</scope>
    <source>
        <strain evidence="1">EC-137</strain>
    </source>
</reference>
<accession>A0ACB8QBK6</accession>
<protein>
    <submittedName>
        <fullName evidence="1">Uncharacterized protein</fullName>
    </submittedName>
</protein>
<comment type="caution">
    <text evidence="1">The sequence shown here is derived from an EMBL/GenBank/DDBJ whole genome shotgun (WGS) entry which is preliminary data.</text>
</comment>